<evidence type="ECO:0000313" key="2">
    <source>
        <dbReference type="Proteomes" id="UP001150581"/>
    </source>
</evidence>
<name>A0ACC1IQ56_9FUNG</name>
<dbReference type="Proteomes" id="UP001150581">
    <property type="component" value="Unassembled WGS sequence"/>
</dbReference>
<comment type="caution">
    <text evidence="1">The sequence shown here is derived from an EMBL/GenBank/DDBJ whole genome shotgun (WGS) entry which is preliminary data.</text>
</comment>
<dbReference type="EMBL" id="JANBPG010000209">
    <property type="protein sequence ID" value="KAJ1898784.1"/>
    <property type="molecule type" value="Genomic_DNA"/>
</dbReference>
<proteinExistence type="predicted"/>
<organism evidence="1 2">
    <name type="scientific">Kickxella alabastrina</name>
    <dbReference type="NCBI Taxonomy" id="61397"/>
    <lineage>
        <taxon>Eukaryota</taxon>
        <taxon>Fungi</taxon>
        <taxon>Fungi incertae sedis</taxon>
        <taxon>Zoopagomycota</taxon>
        <taxon>Kickxellomycotina</taxon>
        <taxon>Kickxellomycetes</taxon>
        <taxon>Kickxellales</taxon>
        <taxon>Kickxellaceae</taxon>
        <taxon>Kickxella</taxon>
    </lineage>
</organism>
<evidence type="ECO:0000313" key="1">
    <source>
        <dbReference type="EMBL" id="KAJ1898784.1"/>
    </source>
</evidence>
<gene>
    <name evidence="1" type="ORF">LPJ66_002531</name>
</gene>
<sequence length="126" mass="14411">MGLQDPWLRIAIILQDPALLEGTIRDNLNPTNEYTYNERKFVVMDEATANVDTKSNQIMQKGFSCEFEDSTMLTIAHRLGTVMDSDRILVMDHSQMAEFDTPDNLLADKNSYFSQLVESIKPNQSY</sequence>
<keyword evidence="2" id="KW-1185">Reference proteome</keyword>
<accession>A0ACC1IQ56</accession>
<protein>
    <submittedName>
        <fullName evidence="1">Uncharacterized protein</fullName>
    </submittedName>
</protein>
<reference evidence="1" key="1">
    <citation type="submission" date="2022-07" db="EMBL/GenBank/DDBJ databases">
        <title>Phylogenomic reconstructions and comparative analyses of Kickxellomycotina fungi.</title>
        <authorList>
            <person name="Reynolds N.K."/>
            <person name="Stajich J.E."/>
            <person name="Barry K."/>
            <person name="Grigoriev I.V."/>
            <person name="Crous P."/>
            <person name="Smith M.E."/>
        </authorList>
    </citation>
    <scope>NUCLEOTIDE SEQUENCE</scope>
    <source>
        <strain evidence="1">Benny 63K</strain>
    </source>
</reference>